<evidence type="ECO:0000256" key="8">
    <source>
        <dbReference type="ARBA" id="ARBA00023180"/>
    </source>
</evidence>
<dbReference type="GO" id="GO:0005576">
    <property type="term" value="C:extracellular region"/>
    <property type="evidence" value="ECO:0007669"/>
    <property type="project" value="UniProtKB-SubCell"/>
</dbReference>
<keyword evidence="5" id="KW-0964">Secreted</keyword>
<evidence type="ECO:0000256" key="11">
    <source>
        <dbReference type="PROSITE-ProRule" id="PRU10040"/>
    </source>
</evidence>
<name>A0A2G2VIL1_CAPBA</name>
<dbReference type="PANTHER" id="PTHR31321">
    <property type="entry name" value="ACYL-COA THIOESTER HYDROLASE YBHC-RELATED"/>
    <property type="match status" value="1"/>
</dbReference>
<dbReference type="AlphaFoldDB" id="A0A2G2VIL1"/>
<evidence type="ECO:0000313" key="14">
    <source>
        <dbReference type="EMBL" id="PHT32802.1"/>
    </source>
</evidence>
<dbReference type="STRING" id="33114.A0A2G2VIL1"/>
<feature type="active site" evidence="11">
    <location>
        <position position="195"/>
    </location>
</feature>
<dbReference type="OrthoDB" id="2019149at2759"/>
<comment type="subcellular location">
    <subcellularLocation>
        <location evidence="1">Secreted</location>
    </subcellularLocation>
</comment>
<dbReference type="SUPFAM" id="SSF51126">
    <property type="entry name" value="Pectin lyase-like"/>
    <property type="match status" value="1"/>
</dbReference>
<dbReference type="InterPro" id="IPR011050">
    <property type="entry name" value="Pectin_lyase_fold/virulence"/>
</dbReference>
<organism evidence="14 15">
    <name type="scientific">Capsicum baccatum</name>
    <name type="common">Peruvian pepper</name>
    <dbReference type="NCBI Taxonomy" id="33114"/>
    <lineage>
        <taxon>Eukaryota</taxon>
        <taxon>Viridiplantae</taxon>
        <taxon>Streptophyta</taxon>
        <taxon>Embryophyta</taxon>
        <taxon>Tracheophyta</taxon>
        <taxon>Spermatophyta</taxon>
        <taxon>Magnoliopsida</taxon>
        <taxon>eudicotyledons</taxon>
        <taxon>Gunneridae</taxon>
        <taxon>Pentapetalae</taxon>
        <taxon>asterids</taxon>
        <taxon>lamiids</taxon>
        <taxon>Solanales</taxon>
        <taxon>Solanaceae</taxon>
        <taxon>Solanoideae</taxon>
        <taxon>Capsiceae</taxon>
        <taxon>Capsicum</taxon>
    </lineage>
</organism>
<dbReference type="InterPro" id="IPR012334">
    <property type="entry name" value="Pectin_lyas_fold"/>
</dbReference>
<keyword evidence="7 12" id="KW-0063">Aspartyl esterase</keyword>
<evidence type="ECO:0000256" key="1">
    <source>
        <dbReference type="ARBA" id="ARBA00004613"/>
    </source>
</evidence>
<dbReference type="GO" id="GO:0030599">
    <property type="term" value="F:pectinesterase activity"/>
    <property type="evidence" value="ECO:0007669"/>
    <property type="project" value="UniProtKB-UniRule"/>
</dbReference>
<evidence type="ECO:0000313" key="15">
    <source>
        <dbReference type="Proteomes" id="UP000224567"/>
    </source>
</evidence>
<comment type="function">
    <text evidence="10">Acts in the modification of cell walls via demethylesterification of cell wall pectin.</text>
</comment>
<evidence type="ECO:0000256" key="12">
    <source>
        <dbReference type="RuleBase" id="RU000589"/>
    </source>
</evidence>
<gene>
    <name evidence="14" type="ORF">CQW23_29139</name>
</gene>
<dbReference type="GO" id="GO:0045490">
    <property type="term" value="P:pectin catabolic process"/>
    <property type="evidence" value="ECO:0007669"/>
    <property type="project" value="UniProtKB-UniRule"/>
</dbReference>
<dbReference type="PANTHER" id="PTHR31321:SF76">
    <property type="entry name" value="PECTINESTERASE 10-RELATED"/>
    <property type="match status" value="1"/>
</dbReference>
<dbReference type="InterPro" id="IPR033131">
    <property type="entry name" value="Pectinesterase_Asp_AS"/>
</dbReference>
<keyword evidence="6 12" id="KW-0378">Hydrolase</keyword>
<comment type="pathway">
    <text evidence="2 12">Glycan metabolism; pectin degradation; 2-dehydro-3-deoxy-D-gluconate from pectin: step 1/5.</text>
</comment>
<dbReference type="EC" id="3.1.1.11" evidence="4 12"/>
<evidence type="ECO:0000256" key="6">
    <source>
        <dbReference type="ARBA" id="ARBA00022801"/>
    </source>
</evidence>
<dbReference type="UniPathway" id="UPA00545">
    <property type="reaction ID" value="UER00823"/>
</dbReference>
<evidence type="ECO:0000256" key="10">
    <source>
        <dbReference type="ARBA" id="ARBA00057335"/>
    </source>
</evidence>
<dbReference type="PROSITE" id="PS00503">
    <property type="entry name" value="PECTINESTERASE_2"/>
    <property type="match status" value="1"/>
</dbReference>
<proteinExistence type="inferred from homology"/>
<protein>
    <recommendedName>
        <fullName evidence="4 12">Pectinesterase</fullName>
        <ecNumber evidence="4 12">3.1.1.11</ecNumber>
    </recommendedName>
</protein>
<sequence length="345" mass="39068">MVSFFNKILVFFFFFFFMVFIALGNARIISDFQFKKQKFNFPTVYVDQSGHGNFATIQSAIDSVPQNNQNWICIIIKAGQYREQVKIPREKPYIYLKGEEFGKIIVTWDAHDTIATDATFTTEADNTIVESITFINSYNYPPKSNNNPRVVAVAAMISGDKSVFYNCKFLGLQDTLWDVEGRHYFKLCTIEGAVDFIFGNGQSIYEGCLISVNADALDGSLGYITAQGRSNPNDKSGFVFKNCDVNGNGQTFLGRPWRDYARVIFYDCNMSSVTTPQGWDAGKFVGKEKQLTFVEENCKGMGSNNSKRVPWKAKLSQQELQQLTSLSFIDDEGWITKQPLNKVLQ</sequence>
<evidence type="ECO:0000256" key="7">
    <source>
        <dbReference type="ARBA" id="ARBA00023085"/>
    </source>
</evidence>
<evidence type="ECO:0000256" key="4">
    <source>
        <dbReference type="ARBA" id="ARBA00013229"/>
    </source>
</evidence>
<comment type="caution">
    <text evidence="14">The sequence shown here is derived from an EMBL/GenBank/DDBJ whole genome shotgun (WGS) entry which is preliminary data.</text>
</comment>
<reference evidence="14 15" key="1">
    <citation type="journal article" date="2017" name="Genome Biol.">
        <title>New reference genome sequences of hot pepper reveal the massive evolution of plant disease-resistance genes by retroduplication.</title>
        <authorList>
            <person name="Kim S."/>
            <person name="Park J."/>
            <person name="Yeom S.I."/>
            <person name="Kim Y.M."/>
            <person name="Seo E."/>
            <person name="Kim K.T."/>
            <person name="Kim M.S."/>
            <person name="Lee J.M."/>
            <person name="Cheong K."/>
            <person name="Shin H.S."/>
            <person name="Kim S.B."/>
            <person name="Han K."/>
            <person name="Lee J."/>
            <person name="Park M."/>
            <person name="Lee H.A."/>
            <person name="Lee H.Y."/>
            <person name="Lee Y."/>
            <person name="Oh S."/>
            <person name="Lee J.H."/>
            <person name="Choi E."/>
            <person name="Choi E."/>
            <person name="Lee S.E."/>
            <person name="Jeon J."/>
            <person name="Kim H."/>
            <person name="Choi G."/>
            <person name="Song H."/>
            <person name="Lee J."/>
            <person name="Lee S.C."/>
            <person name="Kwon J.K."/>
            <person name="Lee H.Y."/>
            <person name="Koo N."/>
            <person name="Hong Y."/>
            <person name="Kim R.W."/>
            <person name="Kang W.H."/>
            <person name="Huh J.H."/>
            <person name="Kang B.C."/>
            <person name="Yang T.J."/>
            <person name="Lee Y.H."/>
            <person name="Bennetzen J.L."/>
            <person name="Choi D."/>
        </authorList>
    </citation>
    <scope>NUCLEOTIDE SEQUENCE [LARGE SCALE GENOMIC DNA]</scope>
    <source>
        <strain evidence="15">cv. PBC81</strain>
    </source>
</reference>
<dbReference type="GO" id="GO:0042545">
    <property type="term" value="P:cell wall modification"/>
    <property type="evidence" value="ECO:0007669"/>
    <property type="project" value="UniProtKB-UniRule"/>
</dbReference>
<reference evidence="15" key="2">
    <citation type="journal article" date="2017" name="J. Anim. Genet.">
        <title>Multiple reference genome sequences of hot pepper reveal the massive evolution of plant disease resistance genes by retroduplication.</title>
        <authorList>
            <person name="Kim S."/>
            <person name="Park J."/>
            <person name="Yeom S.-I."/>
            <person name="Kim Y.-M."/>
            <person name="Seo E."/>
            <person name="Kim K.-T."/>
            <person name="Kim M.-S."/>
            <person name="Lee J.M."/>
            <person name="Cheong K."/>
            <person name="Shin H.-S."/>
            <person name="Kim S.-B."/>
            <person name="Han K."/>
            <person name="Lee J."/>
            <person name="Park M."/>
            <person name="Lee H.-A."/>
            <person name="Lee H.-Y."/>
            <person name="Lee Y."/>
            <person name="Oh S."/>
            <person name="Lee J.H."/>
            <person name="Choi E."/>
            <person name="Choi E."/>
            <person name="Lee S.E."/>
            <person name="Jeon J."/>
            <person name="Kim H."/>
            <person name="Choi G."/>
            <person name="Song H."/>
            <person name="Lee J."/>
            <person name="Lee S.-C."/>
            <person name="Kwon J.-K."/>
            <person name="Lee H.-Y."/>
            <person name="Koo N."/>
            <person name="Hong Y."/>
            <person name="Kim R.W."/>
            <person name="Kang W.-H."/>
            <person name="Huh J.H."/>
            <person name="Kang B.-C."/>
            <person name="Yang T.-J."/>
            <person name="Lee Y.-H."/>
            <person name="Bennetzen J.L."/>
            <person name="Choi D."/>
        </authorList>
    </citation>
    <scope>NUCLEOTIDE SEQUENCE [LARGE SCALE GENOMIC DNA]</scope>
    <source>
        <strain evidence="15">cv. PBC81</strain>
    </source>
</reference>
<dbReference type="InterPro" id="IPR000070">
    <property type="entry name" value="Pectinesterase_cat"/>
</dbReference>
<accession>A0A2G2VIL1</accession>
<dbReference type="Pfam" id="PF01095">
    <property type="entry name" value="Pectinesterase"/>
    <property type="match status" value="1"/>
</dbReference>
<dbReference type="Proteomes" id="UP000224567">
    <property type="component" value="Unassembled WGS sequence"/>
</dbReference>
<evidence type="ECO:0000256" key="2">
    <source>
        <dbReference type="ARBA" id="ARBA00005184"/>
    </source>
</evidence>
<dbReference type="Gene3D" id="2.160.20.10">
    <property type="entry name" value="Single-stranded right-handed beta-helix, Pectin lyase-like"/>
    <property type="match status" value="1"/>
</dbReference>
<evidence type="ECO:0000256" key="5">
    <source>
        <dbReference type="ARBA" id="ARBA00022525"/>
    </source>
</evidence>
<evidence type="ECO:0000256" key="3">
    <source>
        <dbReference type="ARBA" id="ARBA00008891"/>
    </source>
</evidence>
<dbReference type="FunFam" id="2.160.20.10:FF:000013">
    <property type="entry name" value="Pectinesterase"/>
    <property type="match status" value="1"/>
</dbReference>
<comment type="similarity">
    <text evidence="3">Belongs to the pectinesterase family.</text>
</comment>
<feature type="domain" description="Pectinesterase catalytic" evidence="13">
    <location>
        <begin position="44"/>
        <end position="331"/>
    </location>
</feature>
<evidence type="ECO:0000256" key="9">
    <source>
        <dbReference type="ARBA" id="ARBA00047928"/>
    </source>
</evidence>
<keyword evidence="15" id="KW-1185">Reference proteome</keyword>
<evidence type="ECO:0000259" key="13">
    <source>
        <dbReference type="Pfam" id="PF01095"/>
    </source>
</evidence>
<comment type="catalytic activity">
    <reaction evidence="9 12">
        <text>[(1-&gt;4)-alpha-D-galacturonosyl methyl ester](n) + n H2O = [(1-&gt;4)-alpha-D-galacturonosyl](n) + n methanol + n H(+)</text>
        <dbReference type="Rhea" id="RHEA:22380"/>
        <dbReference type="Rhea" id="RHEA-COMP:14570"/>
        <dbReference type="Rhea" id="RHEA-COMP:14573"/>
        <dbReference type="ChEBI" id="CHEBI:15377"/>
        <dbReference type="ChEBI" id="CHEBI:15378"/>
        <dbReference type="ChEBI" id="CHEBI:17790"/>
        <dbReference type="ChEBI" id="CHEBI:140522"/>
        <dbReference type="ChEBI" id="CHEBI:140523"/>
        <dbReference type="EC" id="3.1.1.11"/>
    </reaction>
</comment>
<dbReference type="EMBL" id="MLFT02000012">
    <property type="protein sequence ID" value="PHT32802.1"/>
    <property type="molecule type" value="Genomic_DNA"/>
</dbReference>
<keyword evidence="8" id="KW-0325">Glycoprotein</keyword>